<gene>
    <name evidence="1" type="ORF">RIF29_25853</name>
</gene>
<dbReference type="AlphaFoldDB" id="A0AAN9EMZ6"/>
<proteinExistence type="predicted"/>
<evidence type="ECO:0000313" key="1">
    <source>
        <dbReference type="EMBL" id="KAK7260098.1"/>
    </source>
</evidence>
<protein>
    <submittedName>
        <fullName evidence="1">Uncharacterized protein</fullName>
    </submittedName>
</protein>
<reference evidence="1 2" key="1">
    <citation type="submission" date="2024-01" db="EMBL/GenBank/DDBJ databases">
        <title>The genomes of 5 underutilized Papilionoideae crops provide insights into root nodulation and disease resistanc.</title>
        <authorList>
            <person name="Yuan L."/>
        </authorList>
    </citation>
    <scope>NUCLEOTIDE SEQUENCE [LARGE SCALE GENOMIC DNA]</scope>
    <source>
        <strain evidence="1">ZHUSHIDOU_FW_LH</strain>
        <tissue evidence="1">Leaf</tissue>
    </source>
</reference>
<accession>A0AAN9EMZ6</accession>
<dbReference type="Proteomes" id="UP001372338">
    <property type="component" value="Unassembled WGS sequence"/>
</dbReference>
<comment type="caution">
    <text evidence="1">The sequence shown here is derived from an EMBL/GenBank/DDBJ whole genome shotgun (WGS) entry which is preliminary data.</text>
</comment>
<name>A0AAN9EMZ6_CROPI</name>
<dbReference type="EMBL" id="JAYWIO010000005">
    <property type="protein sequence ID" value="KAK7260098.1"/>
    <property type="molecule type" value="Genomic_DNA"/>
</dbReference>
<evidence type="ECO:0000313" key="2">
    <source>
        <dbReference type="Proteomes" id="UP001372338"/>
    </source>
</evidence>
<sequence>MKDLEELIDFFVAVKDTVAECHAYILFTTYSGIQAELVLGTIARKENKKGNSGHDYLVAGEMFFLSLEHMMIEAY</sequence>
<organism evidence="1 2">
    <name type="scientific">Crotalaria pallida</name>
    <name type="common">Smooth rattlebox</name>
    <name type="synonym">Crotalaria striata</name>
    <dbReference type="NCBI Taxonomy" id="3830"/>
    <lineage>
        <taxon>Eukaryota</taxon>
        <taxon>Viridiplantae</taxon>
        <taxon>Streptophyta</taxon>
        <taxon>Embryophyta</taxon>
        <taxon>Tracheophyta</taxon>
        <taxon>Spermatophyta</taxon>
        <taxon>Magnoliopsida</taxon>
        <taxon>eudicotyledons</taxon>
        <taxon>Gunneridae</taxon>
        <taxon>Pentapetalae</taxon>
        <taxon>rosids</taxon>
        <taxon>fabids</taxon>
        <taxon>Fabales</taxon>
        <taxon>Fabaceae</taxon>
        <taxon>Papilionoideae</taxon>
        <taxon>50 kb inversion clade</taxon>
        <taxon>genistoids sensu lato</taxon>
        <taxon>core genistoids</taxon>
        <taxon>Crotalarieae</taxon>
        <taxon>Crotalaria</taxon>
    </lineage>
</organism>
<keyword evidence="2" id="KW-1185">Reference proteome</keyword>